<keyword evidence="1" id="KW-0862">Zinc</keyword>
<gene>
    <name evidence="4" type="ORF">B7P43_G17977</name>
</gene>
<keyword evidence="1" id="KW-0863">Zinc-finger</keyword>
<dbReference type="InterPro" id="IPR036875">
    <property type="entry name" value="Znf_CCHC_sf"/>
</dbReference>
<name>A0A2J7PIM2_9NEOP</name>
<accession>A0A2J7PIM2</accession>
<keyword evidence="5" id="KW-1185">Reference proteome</keyword>
<dbReference type="Proteomes" id="UP000235965">
    <property type="component" value="Unassembled WGS sequence"/>
</dbReference>
<evidence type="ECO:0000313" key="4">
    <source>
        <dbReference type="EMBL" id="PNF16192.1"/>
    </source>
</evidence>
<dbReference type="SUPFAM" id="SSF57756">
    <property type="entry name" value="Retrovirus zinc finger-like domains"/>
    <property type="match status" value="1"/>
</dbReference>
<dbReference type="PROSITE" id="PS50158">
    <property type="entry name" value="ZF_CCHC"/>
    <property type="match status" value="1"/>
</dbReference>
<dbReference type="AlphaFoldDB" id="A0A2J7PIM2"/>
<evidence type="ECO:0000256" key="2">
    <source>
        <dbReference type="SAM" id="MobiDB-lite"/>
    </source>
</evidence>
<dbReference type="InParanoid" id="A0A2J7PIM2"/>
<keyword evidence="1" id="KW-0479">Metal-binding</keyword>
<evidence type="ECO:0000313" key="5">
    <source>
        <dbReference type="Proteomes" id="UP000235965"/>
    </source>
</evidence>
<organism evidence="4 5">
    <name type="scientific">Cryptotermes secundus</name>
    <dbReference type="NCBI Taxonomy" id="105785"/>
    <lineage>
        <taxon>Eukaryota</taxon>
        <taxon>Metazoa</taxon>
        <taxon>Ecdysozoa</taxon>
        <taxon>Arthropoda</taxon>
        <taxon>Hexapoda</taxon>
        <taxon>Insecta</taxon>
        <taxon>Pterygota</taxon>
        <taxon>Neoptera</taxon>
        <taxon>Polyneoptera</taxon>
        <taxon>Dictyoptera</taxon>
        <taxon>Blattodea</taxon>
        <taxon>Blattoidea</taxon>
        <taxon>Termitoidae</taxon>
        <taxon>Kalotermitidae</taxon>
        <taxon>Cryptotermitinae</taxon>
        <taxon>Cryptotermes</taxon>
    </lineage>
</organism>
<sequence>MFSSRQGLNEGIASWSSRIDTMQSQLREAAYRICSEEETIGAMGLINHLAKACFVQGLSNERVQTIVRAKGEAALLSECIDAAMEEESAILSAKERGFAAPRSHAGSRDKGPGRGSGVSFDNNTRHAHVVKEGVAREHAVMGSMSDNIKCHACGAIGHISRFCKKKNRPAWRESGNTGNGERGQGSSPTVNPTPRY</sequence>
<comment type="caution">
    <text evidence="4">The sequence shown here is derived from an EMBL/GenBank/DDBJ whole genome shotgun (WGS) entry which is preliminary data.</text>
</comment>
<feature type="region of interest" description="Disordered" evidence="2">
    <location>
        <begin position="97"/>
        <end position="123"/>
    </location>
</feature>
<feature type="domain" description="CCHC-type" evidence="3">
    <location>
        <begin position="149"/>
        <end position="165"/>
    </location>
</feature>
<dbReference type="GO" id="GO:0003676">
    <property type="term" value="F:nucleic acid binding"/>
    <property type="evidence" value="ECO:0007669"/>
    <property type="project" value="InterPro"/>
</dbReference>
<evidence type="ECO:0000256" key="1">
    <source>
        <dbReference type="PROSITE-ProRule" id="PRU00047"/>
    </source>
</evidence>
<protein>
    <recommendedName>
        <fullName evidence="3">CCHC-type domain-containing protein</fullName>
    </recommendedName>
</protein>
<dbReference type="GO" id="GO:0008270">
    <property type="term" value="F:zinc ion binding"/>
    <property type="evidence" value="ECO:0007669"/>
    <property type="project" value="UniProtKB-KW"/>
</dbReference>
<dbReference type="EMBL" id="NEVH01025046">
    <property type="protein sequence ID" value="PNF16192.1"/>
    <property type="molecule type" value="Genomic_DNA"/>
</dbReference>
<dbReference type="OrthoDB" id="8193998at2759"/>
<feature type="region of interest" description="Disordered" evidence="2">
    <location>
        <begin position="167"/>
        <end position="196"/>
    </location>
</feature>
<reference evidence="4 5" key="1">
    <citation type="submission" date="2017-12" db="EMBL/GenBank/DDBJ databases">
        <title>Hemimetabolous genomes reveal molecular basis of termite eusociality.</title>
        <authorList>
            <person name="Harrison M.C."/>
            <person name="Jongepier E."/>
            <person name="Robertson H.M."/>
            <person name="Arning N."/>
            <person name="Bitard-Feildel T."/>
            <person name="Chao H."/>
            <person name="Childers C.P."/>
            <person name="Dinh H."/>
            <person name="Doddapaneni H."/>
            <person name="Dugan S."/>
            <person name="Gowin J."/>
            <person name="Greiner C."/>
            <person name="Han Y."/>
            <person name="Hu H."/>
            <person name="Hughes D.S.T."/>
            <person name="Huylmans A.-K."/>
            <person name="Kemena C."/>
            <person name="Kremer L.P.M."/>
            <person name="Lee S.L."/>
            <person name="Lopez-Ezquerra A."/>
            <person name="Mallet L."/>
            <person name="Monroy-Kuhn J.M."/>
            <person name="Moser A."/>
            <person name="Murali S.C."/>
            <person name="Muzny D.M."/>
            <person name="Otani S."/>
            <person name="Piulachs M.-D."/>
            <person name="Poelchau M."/>
            <person name="Qu J."/>
            <person name="Schaub F."/>
            <person name="Wada-Katsumata A."/>
            <person name="Worley K.C."/>
            <person name="Xie Q."/>
            <person name="Ylla G."/>
            <person name="Poulsen M."/>
            <person name="Gibbs R.A."/>
            <person name="Schal C."/>
            <person name="Richards S."/>
            <person name="Belles X."/>
            <person name="Korb J."/>
            <person name="Bornberg-Bauer E."/>
        </authorList>
    </citation>
    <scope>NUCLEOTIDE SEQUENCE [LARGE SCALE GENOMIC DNA]</scope>
    <source>
        <tissue evidence="4">Whole body</tissue>
    </source>
</reference>
<evidence type="ECO:0000259" key="3">
    <source>
        <dbReference type="PROSITE" id="PS50158"/>
    </source>
</evidence>
<proteinExistence type="predicted"/>
<dbReference type="InterPro" id="IPR001878">
    <property type="entry name" value="Znf_CCHC"/>
</dbReference>
<feature type="compositionally biased region" description="Polar residues" evidence="2">
    <location>
        <begin position="184"/>
        <end position="196"/>
    </location>
</feature>